<feature type="domain" description="Methyltransferase type 12" evidence="1">
    <location>
        <begin position="59"/>
        <end position="157"/>
    </location>
</feature>
<dbReference type="CDD" id="cd02440">
    <property type="entry name" value="AdoMet_MTases"/>
    <property type="match status" value="1"/>
</dbReference>
<dbReference type="PIRSF" id="PIRSF011491">
    <property type="entry name" value="Mtase_YbcY_prd"/>
    <property type="match status" value="1"/>
</dbReference>
<keyword evidence="2" id="KW-0808">Transferase</keyword>
<protein>
    <submittedName>
        <fullName evidence="2">Methyltransferase domain-containing protein</fullName>
    </submittedName>
</protein>
<gene>
    <name evidence="2" type="ORF">SAMN05421753_105241</name>
</gene>
<evidence type="ECO:0000313" key="2">
    <source>
        <dbReference type="EMBL" id="SFI10395.1"/>
    </source>
</evidence>
<keyword evidence="2" id="KW-0489">Methyltransferase</keyword>
<dbReference type="AlphaFoldDB" id="A0A1I3FGQ9"/>
<reference evidence="3" key="1">
    <citation type="submission" date="2016-10" db="EMBL/GenBank/DDBJ databases">
        <authorList>
            <person name="Varghese N."/>
            <person name="Submissions S."/>
        </authorList>
    </citation>
    <scope>NUCLEOTIDE SEQUENCE [LARGE SCALE GENOMIC DNA]</scope>
    <source>
        <strain evidence="3">DSM 26348</strain>
    </source>
</reference>
<dbReference type="InterPro" id="IPR029063">
    <property type="entry name" value="SAM-dependent_MTases_sf"/>
</dbReference>
<dbReference type="GO" id="GO:0008168">
    <property type="term" value="F:methyltransferase activity"/>
    <property type="evidence" value="ECO:0007669"/>
    <property type="project" value="UniProtKB-KW"/>
</dbReference>
<dbReference type="RefSeq" id="WP_092049221.1">
    <property type="nucleotide sequence ID" value="NZ_FOQD01000005.1"/>
</dbReference>
<proteinExistence type="predicted"/>
<dbReference type="STRING" id="1576369.SAMN05421753_105241"/>
<name>A0A1I3FGQ9_9PLAN</name>
<evidence type="ECO:0000259" key="1">
    <source>
        <dbReference type="Pfam" id="PF08242"/>
    </source>
</evidence>
<dbReference type="InterPro" id="IPR016584">
    <property type="entry name" value="MeTrfase_VrtF"/>
</dbReference>
<dbReference type="Proteomes" id="UP000199518">
    <property type="component" value="Unassembled WGS sequence"/>
</dbReference>
<dbReference type="Pfam" id="PF08242">
    <property type="entry name" value="Methyltransf_12"/>
    <property type="match status" value="1"/>
</dbReference>
<dbReference type="OrthoDB" id="507855at2"/>
<organism evidence="2 3">
    <name type="scientific">Planctomicrobium piriforme</name>
    <dbReference type="NCBI Taxonomy" id="1576369"/>
    <lineage>
        <taxon>Bacteria</taxon>
        <taxon>Pseudomonadati</taxon>
        <taxon>Planctomycetota</taxon>
        <taxon>Planctomycetia</taxon>
        <taxon>Planctomycetales</taxon>
        <taxon>Planctomycetaceae</taxon>
        <taxon>Planctomicrobium</taxon>
    </lineage>
</organism>
<dbReference type="SUPFAM" id="SSF53335">
    <property type="entry name" value="S-adenosyl-L-methionine-dependent methyltransferases"/>
    <property type="match status" value="1"/>
</dbReference>
<dbReference type="EMBL" id="FOQD01000005">
    <property type="protein sequence ID" value="SFI10395.1"/>
    <property type="molecule type" value="Genomic_DNA"/>
</dbReference>
<dbReference type="GO" id="GO:0032259">
    <property type="term" value="P:methylation"/>
    <property type="evidence" value="ECO:0007669"/>
    <property type="project" value="UniProtKB-KW"/>
</dbReference>
<keyword evidence="3" id="KW-1185">Reference proteome</keyword>
<dbReference type="Gene3D" id="3.40.50.150">
    <property type="entry name" value="Vaccinia Virus protein VP39"/>
    <property type="match status" value="1"/>
</dbReference>
<accession>A0A1I3FGQ9</accession>
<sequence length="222" mass="24489">MLNDPILPKDVDAGQAVYSRRVLSLYDVLVLGLSNRFIWKCPTSRLVQLYNDHVSANHLDVGVGTGFFLDKCRFPSTSPRLVLMDLNENCLAATAQRVARYSPQTVRRNVLESVDIDGAKFDSIGLNYVLHCLPGRLADKCVVFDHLRPLLNDGGVVFGSTLLSQGIHRGFAARRLMAAYNGKGIFSNSEDSLDELQRQLAARFGDWSVEVAGCAAIFSARK</sequence>
<dbReference type="InterPro" id="IPR013217">
    <property type="entry name" value="Methyltransf_12"/>
</dbReference>
<evidence type="ECO:0000313" key="3">
    <source>
        <dbReference type="Proteomes" id="UP000199518"/>
    </source>
</evidence>